<organism evidence="2">
    <name type="scientific">human gut metagenome</name>
    <dbReference type="NCBI Taxonomy" id="408170"/>
    <lineage>
        <taxon>unclassified sequences</taxon>
        <taxon>metagenomes</taxon>
        <taxon>organismal metagenomes</taxon>
    </lineage>
</organism>
<accession>K1RTD2</accession>
<dbReference type="AlphaFoldDB" id="K1RTD2"/>
<evidence type="ECO:0000256" key="1">
    <source>
        <dbReference type="SAM" id="MobiDB-lite"/>
    </source>
</evidence>
<feature type="compositionally biased region" description="Polar residues" evidence="1">
    <location>
        <begin position="67"/>
        <end position="86"/>
    </location>
</feature>
<feature type="region of interest" description="Disordered" evidence="1">
    <location>
        <begin position="58"/>
        <end position="91"/>
    </location>
</feature>
<evidence type="ECO:0000313" key="2">
    <source>
        <dbReference type="EMBL" id="EKC48643.1"/>
    </source>
</evidence>
<sequence>MIPNIPPKLFSLSAVVVGYILIDDMTANEQNAVGNWLMLVAQVLSTNAFYRAVMQERGLEPKDSTETGRNNADTFAGNGQNTSNRSNRNETEETIAMLEKMVKAMQTEINQIKNNI</sequence>
<name>K1RTD2_9ZZZZ</name>
<protein>
    <submittedName>
        <fullName evidence="2">Uncharacterized protein</fullName>
    </submittedName>
</protein>
<dbReference type="EMBL" id="AJWZ01010379">
    <property type="protein sequence ID" value="EKC48643.1"/>
    <property type="molecule type" value="Genomic_DNA"/>
</dbReference>
<gene>
    <name evidence="2" type="ORF">OBE_15067</name>
</gene>
<reference evidence="2" key="1">
    <citation type="journal article" date="2013" name="Environ. Microbiol.">
        <title>Microbiota from the distal guts of lean and obese adolescents exhibit partial functional redundancy besides clear differences in community structure.</title>
        <authorList>
            <person name="Ferrer M."/>
            <person name="Ruiz A."/>
            <person name="Lanza F."/>
            <person name="Haange S.B."/>
            <person name="Oberbach A."/>
            <person name="Till H."/>
            <person name="Bargiela R."/>
            <person name="Campoy C."/>
            <person name="Segura M.T."/>
            <person name="Richter M."/>
            <person name="von Bergen M."/>
            <person name="Seifert J."/>
            <person name="Suarez A."/>
        </authorList>
    </citation>
    <scope>NUCLEOTIDE SEQUENCE</scope>
</reference>
<comment type="caution">
    <text evidence="2">The sequence shown here is derived from an EMBL/GenBank/DDBJ whole genome shotgun (WGS) entry which is preliminary data.</text>
</comment>
<proteinExistence type="predicted"/>